<sequence length="872" mass="95163">MDANIASEIPLACSPGEGERCEHAKFSGDGLQTDAHVTDIDIREDIPGTSELVEALENQPAEEVSPPSDEKAPIHFPLRMNIVIHVVGSRGDVQPFIAIGQALQKHGHRVRLATHLVFRDFVRQHGLEFFNIGGDPAQLMSFMVQNPKLIPKMDTLLHGAIGRRRKEIRTMIGGCWRSCLEAGEGIDLTSDAPVKADPFVADAIIANPPSFAHIHCAEKMGIPLHMMFTMPWSPTQAFPHPLANIRASNVKPSAAKFASYAITEALIWQGLGDLQNDFRRFELGLETLDAMRAPSIMHRLQIPFSYFWSPSLLPKPDDWKSHIDVCGFSFLPSDNKYTPPADLIRFLEVGPAPIYIGFGSIVVDDPNALTKTVLDAVRLTGQRALISKGWGGLGADNLDAPDVFFLGNCPHDWLFSRVSCVVHHGGAGTTATGLALGRPTTIVPFFGDQPFWGQLVASNKAGPSPIPYTKLTAERLAEAIRFCLEPATIAQAEALSAKIRAEDGARAGVESFHRHLKLRKLQCSLCPDRPAAWRVRRTKVLLSPFAATVLVQENRLQPEDIKLYHPYHYDVNHDLRNPGCQGAEGIAGPLTSFLSSIVEVPVNMVQNFAQPPSARFAENFGLPSCDARASMITSSTDATSTTAVEESANGSTTASISEQSTIAASTTSSDSQDVPTMKNKHGFGSTVLANTSYTGRRFVNWIVQVPMGVTLGLSQGFHEAPRWYGDRMVREFPKVKGLRSGFVAAGKEFGYSLYDGVTGIVTQPRRGMKDAGVPGLAKGIGKGVGGLLLKPQAGLWGLLGYPLNGIYRGIERSYGEDRQGYVVRSRIRQGYQEWEAASEEAREAVLEKWEIYEKGVRIKQSTGRRSGKKSNG</sequence>
<dbReference type="GO" id="GO:0012505">
    <property type="term" value="C:endomembrane system"/>
    <property type="evidence" value="ECO:0007669"/>
    <property type="project" value="UniProtKB-SubCell"/>
</dbReference>
<dbReference type="VEuPathDB" id="FungiDB:ATEG_10289"/>
<feature type="domain" description="Erythromycin biosynthesis protein CIII-like C-terminal" evidence="6">
    <location>
        <begin position="408"/>
        <end position="502"/>
    </location>
</feature>
<keyword evidence="2 7" id="KW-0808">Transferase</keyword>
<dbReference type="GO" id="GO:0016906">
    <property type="term" value="F:sterol 3-beta-glucosyltransferase activity"/>
    <property type="evidence" value="ECO:0007669"/>
    <property type="project" value="UniProtKB-ARBA"/>
</dbReference>
<dbReference type="FunFam" id="3.40.50.2000:FF:000100">
    <property type="entry name" value="Glycosyltransferase family 1 protein"/>
    <property type="match status" value="1"/>
</dbReference>
<evidence type="ECO:0000256" key="3">
    <source>
        <dbReference type="ARBA" id="ARBA00023098"/>
    </source>
</evidence>
<keyword evidence="8" id="KW-1185">Reference proteome</keyword>
<evidence type="ECO:0000313" key="7">
    <source>
        <dbReference type="EMBL" id="GFF21713.1"/>
    </source>
</evidence>
<dbReference type="InterPro" id="IPR004276">
    <property type="entry name" value="GlycoTrans_28_N"/>
</dbReference>
<dbReference type="FunFam" id="3.40.50.2000:FF:000009">
    <property type="entry name" value="Sterol 3-beta-glucosyltransferase UGT80A2"/>
    <property type="match status" value="1"/>
</dbReference>
<dbReference type="Pfam" id="PF03033">
    <property type="entry name" value="Glyco_transf_28"/>
    <property type="match status" value="1"/>
</dbReference>
<dbReference type="InterPro" id="IPR050426">
    <property type="entry name" value="Glycosyltransferase_28"/>
</dbReference>
<feature type="domain" description="Glycosyltransferase family 28 N-terminal" evidence="5">
    <location>
        <begin position="82"/>
        <end position="239"/>
    </location>
</feature>
<feature type="region of interest" description="Disordered" evidence="4">
    <location>
        <begin position="633"/>
        <end position="678"/>
    </location>
</feature>
<dbReference type="AlphaFoldDB" id="A0A5M3ZDV7"/>
<evidence type="ECO:0000259" key="5">
    <source>
        <dbReference type="Pfam" id="PF03033"/>
    </source>
</evidence>
<accession>A0A5M3ZDV7</accession>
<dbReference type="SUPFAM" id="SSF53756">
    <property type="entry name" value="UDP-Glycosyltransferase/glycogen phosphorylase"/>
    <property type="match status" value="1"/>
</dbReference>
<evidence type="ECO:0000256" key="4">
    <source>
        <dbReference type="SAM" id="MobiDB-lite"/>
    </source>
</evidence>
<comment type="caution">
    <text evidence="7">The sequence shown here is derived from an EMBL/GenBank/DDBJ whole genome shotgun (WGS) entry which is preliminary data.</text>
</comment>
<dbReference type="InterPro" id="IPR010610">
    <property type="entry name" value="EryCIII-like_C"/>
</dbReference>
<dbReference type="Gene3D" id="3.40.50.2000">
    <property type="entry name" value="Glycogen Phosphorylase B"/>
    <property type="match status" value="2"/>
</dbReference>
<dbReference type="InterPro" id="IPR002213">
    <property type="entry name" value="UDP_glucos_trans"/>
</dbReference>
<evidence type="ECO:0000259" key="6">
    <source>
        <dbReference type="Pfam" id="PF06722"/>
    </source>
</evidence>
<dbReference type="Pfam" id="PF06722">
    <property type="entry name" value="EryCIII-like_C"/>
    <property type="match status" value="1"/>
</dbReference>
<proteinExistence type="predicted"/>
<dbReference type="PANTHER" id="PTHR48050:SF13">
    <property type="entry name" value="STEROL 3-BETA-GLUCOSYLTRANSFERASE UGT80A2"/>
    <property type="match status" value="1"/>
</dbReference>
<reference evidence="7 8" key="1">
    <citation type="submission" date="2020-01" db="EMBL/GenBank/DDBJ databases">
        <title>Aspergillus terreus IFO 6365 whole genome shotgun sequence.</title>
        <authorList>
            <person name="Kanamasa S."/>
            <person name="Takahashi H."/>
        </authorList>
    </citation>
    <scope>NUCLEOTIDE SEQUENCE [LARGE SCALE GENOMIC DNA]</scope>
    <source>
        <strain evidence="7 8">IFO 6365</strain>
    </source>
</reference>
<keyword evidence="3" id="KW-0443">Lipid metabolism</keyword>
<gene>
    <name evidence="7" type="ORF">ATEIFO6365_0016003700</name>
</gene>
<protein>
    <submittedName>
        <fullName evidence="7">Glycosyltransferase family 28</fullName>
    </submittedName>
</protein>
<evidence type="ECO:0000256" key="1">
    <source>
        <dbReference type="ARBA" id="ARBA00004184"/>
    </source>
</evidence>
<evidence type="ECO:0000313" key="8">
    <source>
        <dbReference type="Proteomes" id="UP000452235"/>
    </source>
</evidence>
<dbReference type="OrthoDB" id="5835829at2759"/>
<dbReference type="PANTHER" id="PTHR48050">
    <property type="entry name" value="STEROL 3-BETA-GLUCOSYLTRANSFERASE"/>
    <property type="match status" value="1"/>
</dbReference>
<dbReference type="Proteomes" id="UP000452235">
    <property type="component" value="Unassembled WGS sequence"/>
</dbReference>
<dbReference type="GO" id="GO:0005975">
    <property type="term" value="P:carbohydrate metabolic process"/>
    <property type="evidence" value="ECO:0007669"/>
    <property type="project" value="InterPro"/>
</dbReference>
<dbReference type="GO" id="GO:0006629">
    <property type="term" value="P:lipid metabolic process"/>
    <property type="evidence" value="ECO:0007669"/>
    <property type="project" value="UniProtKB-KW"/>
</dbReference>
<name>A0A5M3ZDV7_ASPTE</name>
<organism evidence="7 8">
    <name type="scientific">Aspergillus terreus</name>
    <dbReference type="NCBI Taxonomy" id="33178"/>
    <lineage>
        <taxon>Eukaryota</taxon>
        <taxon>Fungi</taxon>
        <taxon>Dikarya</taxon>
        <taxon>Ascomycota</taxon>
        <taxon>Pezizomycotina</taxon>
        <taxon>Eurotiomycetes</taxon>
        <taxon>Eurotiomycetidae</taxon>
        <taxon>Eurotiales</taxon>
        <taxon>Aspergillaceae</taxon>
        <taxon>Aspergillus</taxon>
        <taxon>Aspergillus subgen. Circumdati</taxon>
    </lineage>
</organism>
<comment type="subcellular location">
    <subcellularLocation>
        <location evidence="1">Endomembrane system</location>
        <topology evidence="1">Peripheral membrane protein</topology>
    </subcellularLocation>
</comment>
<evidence type="ECO:0000256" key="2">
    <source>
        <dbReference type="ARBA" id="ARBA00022679"/>
    </source>
</evidence>
<dbReference type="CDD" id="cd03784">
    <property type="entry name" value="GT1_Gtf-like"/>
    <property type="match status" value="1"/>
</dbReference>
<feature type="compositionally biased region" description="Low complexity" evidence="4">
    <location>
        <begin position="633"/>
        <end position="673"/>
    </location>
</feature>
<dbReference type="EMBL" id="BLJY01000016">
    <property type="protein sequence ID" value="GFF21713.1"/>
    <property type="molecule type" value="Genomic_DNA"/>
</dbReference>